<dbReference type="RefSeq" id="XP_024714864.1">
    <property type="nucleotide sequence ID" value="XM_024856984.1"/>
</dbReference>
<proteinExistence type="inferred from homology"/>
<protein>
    <submittedName>
        <fullName evidence="4">Uncharacterized protein</fullName>
    </submittedName>
</protein>
<sequence>MIKAPRNYKSLVPTTNVAMSNIIESIIGGIIDFMPPLWLILCIVVICVVILRISLFAEMIRSMRNHLRYLHSIRYRSLFQDDLENGLSSNNFDLTGNLEGDTREGLDENATTEIRNMMTMENISFDEARLRYFRDRLSNHGIGSDGVPTDRRTVTFDNI</sequence>
<evidence type="ECO:0000256" key="1">
    <source>
        <dbReference type="ARBA" id="ARBA00008325"/>
    </source>
</evidence>
<name>A0A2P7YUX9_9ASCO</name>
<keyword evidence="3" id="KW-1133">Transmembrane helix</keyword>
<accession>A0A2P7YUX9</accession>
<evidence type="ECO:0000256" key="3">
    <source>
        <dbReference type="SAM" id="Phobius"/>
    </source>
</evidence>
<dbReference type="Proteomes" id="UP000241107">
    <property type="component" value="Unassembled WGS sequence"/>
</dbReference>
<dbReference type="PANTHER" id="PTHR28023">
    <property type="entry name" value="UPF0357 PROTEIN YCL012C"/>
    <property type="match status" value="1"/>
</dbReference>
<dbReference type="VEuPathDB" id="FungiDB:C7M61_001579"/>
<keyword evidence="3" id="KW-0812">Transmembrane</keyword>
<reference evidence="4 5" key="1">
    <citation type="submission" date="2018-03" db="EMBL/GenBank/DDBJ databases">
        <title>Candida pseudohaemulonii genome assembly and annotation.</title>
        <authorList>
            <person name="Munoz J.F."/>
            <person name="Gade L.G."/>
            <person name="Chow N.A."/>
            <person name="Litvintseva A.P."/>
            <person name="Loparev V.N."/>
            <person name="Cuomo C.A."/>
        </authorList>
    </citation>
    <scope>NUCLEOTIDE SEQUENCE [LARGE SCALE GENOMIC DNA]</scope>
    <source>
        <strain evidence="4 5">B12108</strain>
    </source>
</reference>
<evidence type="ECO:0000313" key="5">
    <source>
        <dbReference type="Proteomes" id="UP000241107"/>
    </source>
</evidence>
<dbReference type="PANTHER" id="PTHR28023:SF1">
    <property type="entry name" value="UPF0357 PROTEIN YCL012C"/>
    <property type="match status" value="1"/>
</dbReference>
<keyword evidence="5" id="KW-1185">Reference proteome</keyword>
<dbReference type="InterPro" id="IPR018559">
    <property type="entry name" value="DUF2015"/>
</dbReference>
<keyword evidence="3" id="KW-0472">Membrane</keyword>
<organism evidence="4 5">
    <name type="scientific">Candidozyma pseudohaemuli</name>
    <dbReference type="NCBI Taxonomy" id="418784"/>
    <lineage>
        <taxon>Eukaryota</taxon>
        <taxon>Fungi</taxon>
        <taxon>Dikarya</taxon>
        <taxon>Ascomycota</taxon>
        <taxon>Saccharomycotina</taxon>
        <taxon>Pichiomycetes</taxon>
        <taxon>Metschnikowiaceae</taxon>
        <taxon>Candidozyma</taxon>
    </lineage>
</organism>
<dbReference type="EMBL" id="PYFQ01000002">
    <property type="protein sequence ID" value="PSK39774.1"/>
    <property type="molecule type" value="Genomic_DNA"/>
</dbReference>
<comment type="similarity">
    <text evidence="1">Belongs to the UPF0357 family.</text>
</comment>
<dbReference type="Pfam" id="PF09435">
    <property type="entry name" value="DUF2015"/>
    <property type="match status" value="1"/>
</dbReference>
<evidence type="ECO:0000256" key="2">
    <source>
        <dbReference type="ARBA" id="ARBA00022729"/>
    </source>
</evidence>
<dbReference type="AlphaFoldDB" id="A0A2P7YUX9"/>
<keyword evidence="2" id="KW-0732">Signal</keyword>
<feature type="transmembrane region" description="Helical" evidence="3">
    <location>
        <begin position="37"/>
        <end position="57"/>
    </location>
</feature>
<dbReference type="OrthoDB" id="447314at2759"/>
<evidence type="ECO:0000313" key="4">
    <source>
        <dbReference type="EMBL" id="PSK39774.1"/>
    </source>
</evidence>
<gene>
    <name evidence="4" type="ORF">C7M61_001579</name>
</gene>
<dbReference type="GeneID" id="36564969"/>
<comment type="caution">
    <text evidence="4">The sequence shown here is derived from an EMBL/GenBank/DDBJ whole genome shotgun (WGS) entry which is preliminary data.</text>
</comment>